<comment type="caution">
    <text evidence="1">The sequence shown here is derived from an EMBL/GenBank/DDBJ whole genome shotgun (WGS) entry which is preliminary data.</text>
</comment>
<name>A0A396RP32_9SPHN</name>
<reference evidence="1 2" key="1">
    <citation type="submission" date="2018-08" db="EMBL/GenBank/DDBJ databases">
        <title>The multiple taxonomic identification of Sphingomonas gilva.</title>
        <authorList>
            <person name="Zhu D."/>
            <person name="Zheng S."/>
        </authorList>
    </citation>
    <scope>NUCLEOTIDE SEQUENCE [LARGE SCALE GENOMIC DNA]</scope>
    <source>
        <strain evidence="1 2">ZDH117</strain>
    </source>
</reference>
<evidence type="ECO:0000313" key="1">
    <source>
        <dbReference type="EMBL" id="RHW18284.1"/>
    </source>
</evidence>
<accession>A0A396RP32</accession>
<keyword evidence="2" id="KW-1185">Reference proteome</keyword>
<dbReference type="Pfam" id="PF07704">
    <property type="entry name" value="PSK_trans_fac"/>
    <property type="match status" value="1"/>
</dbReference>
<proteinExistence type="predicted"/>
<protein>
    <submittedName>
        <fullName evidence="1">Transcription factor</fullName>
    </submittedName>
</protein>
<gene>
    <name evidence="1" type="ORF">D1610_07380</name>
</gene>
<evidence type="ECO:0000313" key="2">
    <source>
        <dbReference type="Proteomes" id="UP000266693"/>
    </source>
</evidence>
<dbReference type="EMBL" id="QWLV01000002">
    <property type="protein sequence ID" value="RHW18284.1"/>
    <property type="molecule type" value="Genomic_DNA"/>
</dbReference>
<dbReference type="RefSeq" id="WP_118863473.1">
    <property type="nucleotide sequence ID" value="NZ_QWLV01000002.1"/>
</dbReference>
<dbReference type="InterPro" id="IPR011660">
    <property type="entry name" value="VapB-like"/>
</dbReference>
<dbReference type="OrthoDB" id="9814421at2"/>
<dbReference type="Proteomes" id="UP000266693">
    <property type="component" value="Unassembled WGS sequence"/>
</dbReference>
<sequence length="85" mass="9574">MASLYIKDPRTAALANELAALLNRSKTEVVREALEKRKAELSKPLTGQAYLDWLEDWRKRTPLPGMKGPPADKAFYDWLSGDADL</sequence>
<organism evidence="1 2">
    <name type="scientific">Sphingomonas gilva</name>
    <dbReference type="NCBI Taxonomy" id="2305907"/>
    <lineage>
        <taxon>Bacteria</taxon>
        <taxon>Pseudomonadati</taxon>
        <taxon>Pseudomonadota</taxon>
        <taxon>Alphaproteobacteria</taxon>
        <taxon>Sphingomonadales</taxon>
        <taxon>Sphingomonadaceae</taxon>
        <taxon>Sphingomonas</taxon>
    </lineage>
</organism>
<dbReference type="AlphaFoldDB" id="A0A396RP32"/>